<keyword evidence="2" id="KW-1185">Reference proteome</keyword>
<gene>
    <name evidence="1" type="ORF">WNY58_12750</name>
</gene>
<dbReference type="RefSeq" id="WP_342854709.1">
    <property type="nucleotide sequence ID" value="NZ_JBBMRA010000012.1"/>
</dbReference>
<evidence type="ECO:0000313" key="2">
    <source>
        <dbReference type="Proteomes" id="UP001449225"/>
    </source>
</evidence>
<comment type="caution">
    <text evidence="1">The sequence shown here is derived from an EMBL/GenBank/DDBJ whole genome shotgun (WGS) entry which is preliminary data.</text>
</comment>
<sequence>MSEIKFTTDERATLVAKLKAYFSREMEQDIGQFECEFLLDFISKELGAHYYNKGLNDAQLIVTSKLDDIADAFYEMEKNHRPLGLNIPANAPISGN</sequence>
<proteinExistence type="predicted"/>
<organism evidence="1 2">
    <name type="scientific">Neptuniibacter pectenicola</name>
    <dbReference type="NCBI Taxonomy" id="1806669"/>
    <lineage>
        <taxon>Bacteria</taxon>
        <taxon>Pseudomonadati</taxon>
        <taxon>Pseudomonadota</taxon>
        <taxon>Gammaproteobacteria</taxon>
        <taxon>Oceanospirillales</taxon>
        <taxon>Oceanospirillaceae</taxon>
        <taxon>Neptuniibacter</taxon>
    </lineage>
</organism>
<dbReference type="Pfam" id="PF09932">
    <property type="entry name" value="DUF2164"/>
    <property type="match status" value="1"/>
</dbReference>
<accession>A0ABU9TU60</accession>
<name>A0ABU9TU60_9GAMM</name>
<reference evidence="1 2" key="1">
    <citation type="submission" date="2024-03" db="EMBL/GenBank/DDBJ databases">
        <title>Community enrichment and isolation of bacterial strains for fucoidan degradation.</title>
        <authorList>
            <person name="Sichert A."/>
        </authorList>
    </citation>
    <scope>NUCLEOTIDE SEQUENCE [LARGE SCALE GENOMIC DNA]</scope>
    <source>
        <strain evidence="1 2">AS76</strain>
    </source>
</reference>
<evidence type="ECO:0000313" key="1">
    <source>
        <dbReference type="EMBL" id="MEM5537257.1"/>
    </source>
</evidence>
<protein>
    <submittedName>
        <fullName evidence="1">DUF2164 domain-containing protein</fullName>
    </submittedName>
</protein>
<dbReference type="InterPro" id="IPR018680">
    <property type="entry name" value="DUF2164"/>
</dbReference>
<dbReference type="Proteomes" id="UP001449225">
    <property type="component" value="Unassembled WGS sequence"/>
</dbReference>
<dbReference type="EMBL" id="JBBMRA010000012">
    <property type="protein sequence ID" value="MEM5537257.1"/>
    <property type="molecule type" value="Genomic_DNA"/>
</dbReference>